<accession>A0ABQ0L7V7</accession>
<keyword evidence="4" id="KW-1185">Reference proteome</keyword>
<dbReference type="Gene3D" id="3.40.50.720">
    <property type="entry name" value="NAD(P)-binding Rossmann-like Domain"/>
    <property type="match status" value="1"/>
</dbReference>
<proteinExistence type="predicted"/>
<sequence length="130" mass="14275">MKLTFRKWLSYQRKKQPPVVEADLTGKTVLVLGASTGLGLEAATHFARMGAGRLILACRSESRGKAAVETFFPEVKTATSFANTIELWLVDLADFTSLKRFADRWDQEGGSMAVVTGQNPSFMNESSVKT</sequence>
<reference evidence="3" key="1">
    <citation type="submission" date="2014-09" db="EMBL/GenBank/DDBJ databases">
        <title>Genome sequence of the luminous mushroom Mycena chlorophos for searching fungal bioluminescence genes.</title>
        <authorList>
            <person name="Tanaka Y."/>
            <person name="Kasuga D."/>
            <person name="Oba Y."/>
            <person name="Hase S."/>
            <person name="Sato K."/>
            <person name="Oba Y."/>
            <person name="Sakakibara Y."/>
        </authorList>
    </citation>
    <scope>NUCLEOTIDE SEQUENCE</scope>
</reference>
<name>A0ABQ0L7V7_MYCCL</name>
<dbReference type="Proteomes" id="UP000815677">
    <property type="component" value="Unassembled WGS sequence"/>
</dbReference>
<dbReference type="InterPro" id="IPR036291">
    <property type="entry name" value="NAD(P)-bd_dom_sf"/>
</dbReference>
<evidence type="ECO:0000313" key="3">
    <source>
        <dbReference type="EMBL" id="GAT47067.1"/>
    </source>
</evidence>
<protein>
    <submittedName>
        <fullName evidence="3">Short-chain dehydrogenase/reductase family protein</fullName>
    </submittedName>
</protein>
<feature type="domain" description="Ketoreductase (KR)" evidence="2">
    <location>
        <begin position="28"/>
        <end position="111"/>
    </location>
</feature>
<dbReference type="Pfam" id="PF08659">
    <property type="entry name" value="KR"/>
    <property type="match status" value="1"/>
</dbReference>
<dbReference type="PANTHER" id="PTHR43157">
    <property type="entry name" value="PHOSPHATIDYLINOSITOL-GLYCAN BIOSYNTHESIS CLASS F PROTEIN-RELATED"/>
    <property type="match status" value="1"/>
</dbReference>
<evidence type="ECO:0000313" key="4">
    <source>
        <dbReference type="Proteomes" id="UP000815677"/>
    </source>
</evidence>
<evidence type="ECO:0000259" key="2">
    <source>
        <dbReference type="Pfam" id="PF08659"/>
    </source>
</evidence>
<evidence type="ECO:0000256" key="1">
    <source>
        <dbReference type="ARBA" id="ARBA00023002"/>
    </source>
</evidence>
<organism evidence="3 4">
    <name type="scientific">Mycena chlorophos</name>
    <name type="common">Agaric fungus</name>
    <name type="synonym">Agaricus chlorophos</name>
    <dbReference type="NCBI Taxonomy" id="658473"/>
    <lineage>
        <taxon>Eukaryota</taxon>
        <taxon>Fungi</taxon>
        <taxon>Dikarya</taxon>
        <taxon>Basidiomycota</taxon>
        <taxon>Agaricomycotina</taxon>
        <taxon>Agaricomycetes</taxon>
        <taxon>Agaricomycetidae</taxon>
        <taxon>Agaricales</taxon>
        <taxon>Marasmiineae</taxon>
        <taxon>Mycenaceae</taxon>
        <taxon>Mycena</taxon>
    </lineage>
</organism>
<dbReference type="PANTHER" id="PTHR43157:SF31">
    <property type="entry name" value="PHOSPHATIDYLINOSITOL-GLYCAN BIOSYNTHESIS CLASS F PROTEIN"/>
    <property type="match status" value="1"/>
</dbReference>
<gene>
    <name evidence="3" type="ORF">MCHLO_04551</name>
</gene>
<dbReference type="SUPFAM" id="SSF51735">
    <property type="entry name" value="NAD(P)-binding Rossmann-fold domains"/>
    <property type="match status" value="1"/>
</dbReference>
<keyword evidence="1" id="KW-0560">Oxidoreductase</keyword>
<dbReference type="InterPro" id="IPR013968">
    <property type="entry name" value="PKS_KR"/>
</dbReference>
<dbReference type="EMBL" id="DF843130">
    <property type="protein sequence ID" value="GAT47067.1"/>
    <property type="molecule type" value="Genomic_DNA"/>
</dbReference>